<gene>
    <name evidence="3" type="ORF">HA254_02850</name>
</gene>
<dbReference type="Gene3D" id="3.40.50.2000">
    <property type="entry name" value="Glycogen Phosphorylase B"/>
    <property type="match status" value="2"/>
</dbReference>
<sequence length="361" mass="39963">MKIVQVANHFLPCMGGVERVVQDISAGLESRGHKVNVVCLNRCAYSKGPLASAWDAEGIAVERIPFLDLHYYKIAPSVLLKIRNADIVHVHGIGFFSDFLLLTKPLHRRKVFISTHGGIFHTKDMGLLKWLYFNTVQRILLPFADRVIAVSRNDAKIFSKVCSRLEIVENGIDISRFYAGKKQRDTFLFVGRFAQNKRVEKLLAAFAMLKKDAEYRLIIAGTDWQGLLEGYREKAGKLGIAGHVDFALNPSADELRGLYSVSEFFVSASQYEGFGISLVEAMASGCICIVQENEGFAQIISDGKDGILADFGNPENAATAIMQVVGAGRIRKAELAKNAAIRSKEFSWNARIDALEKLYGG</sequence>
<feature type="domain" description="Glycosyltransferase subfamily 4-like N-terminal" evidence="2">
    <location>
        <begin position="14"/>
        <end position="176"/>
    </location>
</feature>
<dbReference type="Pfam" id="PF13439">
    <property type="entry name" value="Glyco_transf_4"/>
    <property type="match status" value="1"/>
</dbReference>
<reference evidence="4" key="1">
    <citation type="journal article" date="2020" name="bioRxiv">
        <title>A rank-normalized archaeal taxonomy based on genome phylogeny resolves widespread incomplete and uneven classifications.</title>
        <authorList>
            <person name="Rinke C."/>
            <person name="Chuvochina M."/>
            <person name="Mussig A.J."/>
            <person name="Chaumeil P.-A."/>
            <person name="Waite D.W."/>
            <person name="Whitman W.B."/>
            <person name="Parks D.H."/>
            <person name="Hugenholtz P."/>
        </authorList>
    </citation>
    <scope>NUCLEOTIDE SEQUENCE [LARGE SCALE GENOMIC DNA]</scope>
</reference>
<dbReference type="GO" id="GO:0016757">
    <property type="term" value="F:glycosyltransferase activity"/>
    <property type="evidence" value="ECO:0007669"/>
    <property type="project" value="InterPro"/>
</dbReference>
<evidence type="ECO:0000313" key="3">
    <source>
        <dbReference type="EMBL" id="HIH09587.1"/>
    </source>
</evidence>
<name>A0A7J4J0J4_9ARCH</name>
<dbReference type="PANTHER" id="PTHR45947">
    <property type="entry name" value="SULFOQUINOVOSYL TRANSFERASE SQD2"/>
    <property type="match status" value="1"/>
</dbReference>
<dbReference type="InterPro" id="IPR001296">
    <property type="entry name" value="Glyco_trans_1"/>
</dbReference>
<organism evidence="3 4">
    <name type="scientific">Candidatus Iainarchaeum sp</name>
    <dbReference type="NCBI Taxonomy" id="3101447"/>
    <lineage>
        <taxon>Archaea</taxon>
        <taxon>Candidatus Iainarchaeota</taxon>
        <taxon>Candidatus Iainarchaeia</taxon>
        <taxon>Candidatus Iainarchaeales</taxon>
        <taxon>Candidatus Iainarchaeaceae</taxon>
        <taxon>Candidatus Iainarchaeum</taxon>
    </lineage>
</organism>
<keyword evidence="3" id="KW-0808">Transferase</keyword>
<accession>A0A7J4J0J4</accession>
<proteinExistence type="predicted"/>
<dbReference type="CDD" id="cd03801">
    <property type="entry name" value="GT4_PimA-like"/>
    <property type="match status" value="1"/>
</dbReference>
<evidence type="ECO:0000259" key="1">
    <source>
        <dbReference type="Pfam" id="PF00534"/>
    </source>
</evidence>
<dbReference type="PANTHER" id="PTHR45947:SF3">
    <property type="entry name" value="SULFOQUINOVOSYL TRANSFERASE SQD2"/>
    <property type="match status" value="1"/>
</dbReference>
<dbReference type="InterPro" id="IPR050194">
    <property type="entry name" value="Glycosyltransferase_grp1"/>
</dbReference>
<protein>
    <submittedName>
        <fullName evidence="3">Glycosyltransferase family 4 protein</fullName>
    </submittedName>
</protein>
<feature type="domain" description="Glycosyl transferase family 1" evidence="1">
    <location>
        <begin position="181"/>
        <end position="338"/>
    </location>
</feature>
<comment type="caution">
    <text evidence="3">The sequence shown here is derived from an EMBL/GenBank/DDBJ whole genome shotgun (WGS) entry which is preliminary data.</text>
</comment>
<dbReference type="AlphaFoldDB" id="A0A7J4J0J4"/>
<dbReference type="InterPro" id="IPR028098">
    <property type="entry name" value="Glyco_trans_4-like_N"/>
</dbReference>
<dbReference type="Proteomes" id="UP000565078">
    <property type="component" value="Unassembled WGS sequence"/>
</dbReference>
<dbReference type="SUPFAM" id="SSF53756">
    <property type="entry name" value="UDP-Glycosyltransferase/glycogen phosphorylase"/>
    <property type="match status" value="1"/>
</dbReference>
<evidence type="ECO:0000259" key="2">
    <source>
        <dbReference type="Pfam" id="PF13439"/>
    </source>
</evidence>
<evidence type="ECO:0000313" key="4">
    <source>
        <dbReference type="Proteomes" id="UP000565078"/>
    </source>
</evidence>
<dbReference type="Pfam" id="PF00534">
    <property type="entry name" value="Glycos_transf_1"/>
    <property type="match status" value="1"/>
</dbReference>
<dbReference type="EMBL" id="DUGC01000050">
    <property type="protein sequence ID" value="HIH09587.1"/>
    <property type="molecule type" value="Genomic_DNA"/>
</dbReference>